<feature type="non-terminal residue" evidence="1">
    <location>
        <position position="1"/>
    </location>
</feature>
<reference evidence="1" key="1">
    <citation type="journal article" date="2017" name="Gigascience">
        <title>The first near-complete assembly of the hexaploid bread wheat genome, Triticum aestivum.</title>
        <authorList>
            <person name="Zimin A.V."/>
            <person name="Puiu D."/>
            <person name="Hall R."/>
            <person name="Kingan S."/>
            <person name="Clavijo B.J."/>
            <person name="Salzberg S.L."/>
        </authorList>
    </citation>
    <scope>NUCLEOTIDE SEQUENCE</scope>
    <source>
        <tissue evidence="1">Leaf</tissue>
    </source>
</reference>
<accession>A0A9R1IBH9</accession>
<gene>
    <name evidence="1" type="ORF">CFC21_084586</name>
</gene>
<protein>
    <submittedName>
        <fullName evidence="1">Uncharacterized protein</fullName>
    </submittedName>
</protein>
<dbReference type="Proteomes" id="UP000815260">
    <property type="component" value="Chromosome 6A"/>
</dbReference>
<comment type="caution">
    <text evidence="1">The sequence shown here is derived from an EMBL/GenBank/DDBJ whole genome shotgun (WGS) entry which is preliminary data.</text>
</comment>
<dbReference type="EMBL" id="CM022226">
    <property type="protein sequence ID" value="KAF7080518.1"/>
    <property type="molecule type" value="Genomic_DNA"/>
</dbReference>
<name>A0A9R1IBH9_WHEAT</name>
<proteinExistence type="predicted"/>
<reference evidence="1" key="2">
    <citation type="submission" date="2020-03" db="EMBL/GenBank/DDBJ databases">
        <title>The second near-complete assembly of the hexaploid bread wheat (Triticum aestivum) genome.</title>
        <authorList>
            <person name="Zimin A.V."/>
            <person name="Puiu D."/>
            <person name="Shumante A."/>
            <person name="Alonge M."/>
            <person name="Salzberg S.L."/>
        </authorList>
    </citation>
    <scope>NUCLEOTIDE SEQUENCE</scope>
    <source>
        <tissue evidence="1">Leaf</tissue>
    </source>
</reference>
<sequence length="45" mass="5403">GYTVQSEIICRKGEECHCRGIQIIGICIHQRTKHRWKDELHEELR</sequence>
<evidence type="ECO:0000313" key="1">
    <source>
        <dbReference type="EMBL" id="KAF7080518.1"/>
    </source>
</evidence>
<dbReference type="AlphaFoldDB" id="A0A9R1IBH9"/>
<organism evidence="1">
    <name type="scientific">Triticum aestivum</name>
    <name type="common">Wheat</name>
    <dbReference type="NCBI Taxonomy" id="4565"/>
    <lineage>
        <taxon>Eukaryota</taxon>
        <taxon>Viridiplantae</taxon>
        <taxon>Streptophyta</taxon>
        <taxon>Embryophyta</taxon>
        <taxon>Tracheophyta</taxon>
        <taxon>Spermatophyta</taxon>
        <taxon>Magnoliopsida</taxon>
        <taxon>Liliopsida</taxon>
        <taxon>Poales</taxon>
        <taxon>Poaceae</taxon>
        <taxon>BOP clade</taxon>
        <taxon>Pooideae</taxon>
        <taxon>Triticodae</taxon>
        <taxon>Triticeae</taxon>
        <taxon>Triticinae</taxon>
        <taxon>Triticum</taxon>
    </lineage>
</organism>